<keyword evidence="1" id="KW-0472">Membrane</keyword>
<dbReference type="EMBL" id="PCYM01000001">
    <property type="protein sequence ID" value="PIR47778.1"/>
    <property type="molecule type" value="Genomic_DNA"/>
</dbReference>
<keyword evidence="1" id="KW-0812">Transmembrane</keyword>
<sequence>MAQPLVVQAAKLFLVDLVGGVLGFPVWWYSKGVVRWSRFMWDWYETYRATLAVDVWVKNWFVPMYGSYDIPGRLISFFMRTVMIVLRSLLLLLVSCLMIIIYCIYFILPPIVVVAIVYNAYGLFL</sequence>
<organism evidence="2 3">
    <name type="scientific">Candidatus Uhrbacteria bacterium CG10_big_fil_rev_8_21_14_0_10_50_16</name>
    <dbReference type="NCBI Taxonomy" id="1975039"/>
    <lineage>
        <taxon>Bacteria</taxon>
        <taxon>Candidatus Uhriibacteriota</taxon>
    </lineage>
</organism>
<keyword evidence="1" id="KW-1133">Transmembrane helix</keyword>
<evidence type="ECO:0000313" key="2">
    <source>
        <dbReference type="EMBL" id="PIR47778.1"/>
    </source>
</evidence>
<comment type="caution">
    <text evidence="2">The sequence shown here is derived from an EMBL/GenBank/DDBJ whole genome shotgun (WGS) entry which is preliminary data.</text>
</comment>
<proteinExistence type="predicted"/>
<evidence type="ECO:0000313" key="3">
    <source>
        <dbReference type="Proteomes" id="UP000230084"/>
    </source>
</evidence>
<feature type="transmembrane region" description="Helical" evidence="1">
    <location>
        <begin position="12"/>
        <end position="29"/>
    </location>
</feature>
<feature type="transmembrane region" description="Helical" evidence="1">
    <location>
        <begin position="89"/>
        <end position="118"/>
    </location>
</feature>
<accession>A0A2H0RMP9</accession>
<dbReference type="AlphaFoldDB" id="A0A2H0RMP9"/>
<protein>
    <submittedName>
        <fullName evidence="2">Uncharacterized protein</fullName>
    </submittedName>
</protein>
<name>A0A2H0RMP9_9BACT</name>
<dbReference type="Proteomes" id="UP000230084">
    <property type="component" value="Unassembled WGS sequence"/>
</dbReference>
<evidence type="ECO:0000256" key="1">
    <source>
        <dbReference type="SAM" id="Phobius"/>
    </source>
</evidence>
<gene>
    <name evidence="2" type="ORF">COV06_00020</name>
</gene>
<reference evidence="2 3" key="1">
    <citation type="submission" date="2017-09" db="EMBL/GenBank/DDBJ databases">
        <title>Depth-based differentiation of microbial function through sediment-hosted aquifers and enrichment of novel symbionts in the deep terrestrial subsurface.</title>
        <authorList>
            <person name="Probst A.J."/>
            <person name="Ladd B."/>
            <person name="Jarett J.K."/>
            <person name="Geller-Mcgrath D.E."/>
            <person name="Sieber C.M."/>
            <person name="Emerson J.B."/>
            <person name="Anantharaman K."/>
            <person name="Thomas B.C."/>
            <person name="Malmstrom R."/>
            <person name="Stieglmeier M."/>
            <person name="Klingl A."/>
            <person name="Woyke T."/>
            <person name="Ryan C.M."/>
            <person name="Banfield J.F."/>
        </authorList>
    </citation>
    <scope>NUCLEOTIDE SEQUENCE [LARGE SCALE GENOMIC DNA]</scope>
    <source>
        <strain evidence="2">CG10_big_fil_rev_8_21_14_0_10_50_16</strain>
    </source>
</reference>